<evidence type="ECO:0000313" key="3">
    <source>
        <dbReference type="Proteomes" id="UP001203338"/>
    </source>
</evidence>
<keyword evidence="3" id="KW-1185">Reference proteome</keyword>
<dbReference type="Pfam" id="PF04298">
    <property type="entry name" value="Zn_peptidase_2"/>
    <property type="match status" value="1"/>
</dbReference>
<dbReference type="PANTHER" id="PTHR36434">
    <property type="entry name" value="MEMBRANE PROTEASE YUGP-RELATED"/>
    <property type="match status" value="1"/>
</dbReference>
<feature type="transmembrane region" description="Helical" evidence="1">
    <location>
        <begin position="122"/>
        <end position="140"/>
    </location>
</feature>
<dbReference type="PANTHER" id="PTHR36434:SF1">
    <property type="entry name" value="MEMBRANE PROTEASE YUGP-RELATED"/>
    <property type="match status" value="1"/>
</dbReference>
<evidence type="ECO:0000256" key="1">
    <source>
        <dbReference type="SAM" id="Phobius"/>
    </source>
</evidence>
<feature type="transmembrane region" description="Helical" evidence="1">
    <location>
        <begin position="146"/>
        <end position="168"/>
    </location>
</feature>
<gene>
    <name evidence="2" type="ORF">M3P05_00090</name>
</gene>
<keyword evidence="1" id="KW-0812">Transmembrane</keyword>
<feature type="transmembrane region" description="Helical" evidence="1">
    <location>
        <begin position="202"/>
        <end position="223"/>
    </location>
</feature>
<dbReference type="EMBL" id="JAMFLX010000001">
    <property type="protein sequence ID" value="MCL6268347.1"/>
    <property type="molecule type" value="Genomic_DNA"/>
</dbReference>
<dbReference type="RefSeq" id="WP_249697176.1">
    <property type="nucleotide sequence ID" value="NZ_JAMFLX010000001.1"/>
</dbReference>
<sequence>MVIVIPFIAIILLVFGPQVWVRFTMKRFGGDRPDLQGTGGELAQHLIERFELEGVTVQKGGPGEDYYNPEDKLVSLSPENYDGRSVTAVAVSTHEVGHALQHKEQHPGFMLRQRRIKTAITIERFSAIALMISPVIFLITRVPQSTLLTVAIGASGMLAAVWVQLVNLPVEMDASFKKALPILEEGYLTEQDMHGARKVLKAAAWTYVAGAMASLLNLGRWIAILRR</sequence>
<keyword evidence="1" id="KW-1133">Transmembrane helix</keyword>
<feature type="transmembrane region" description="Helical" evidence="1">
    <location>
        <begin position="6"/>
        <end position="23"/>
    </location>
</feature>
<organism evidence="2 3">
    <name type="scientific">Parendozoicomonas callyspongiae</name>
    <dbReference type="NCBI Taxonomy" id="2942213"/>
    <lineage>
        <taxon>Bacteria</taxon>
        <taxon>Pseudomonadati</taxon>
        <taxon>Pseudomonadota</taxon>
        <taxon>Gammaproteobacteria</taxon>
        <taxon>Oceanospirillales</taxon>
        <taxon>Endozoicomonadaceae</taxon>
        <taxon>Parendozoicomonas</taxon>
    </lineage>
</organism>
<reference evidence="2 3" key="1">
    <citation type="submission" date="2022-05" db="EMBL/GenBank/DDBJ databases">
        <authorList>
            <person name="Park J.-S."/>
        </authorList>
    </citation>
    <scope>NUCLEOTIDE SEQUENCE [LARGE SCALE GENOMIC DNA]</scope>
    <source>
        <strain evidence="2 3">2012CJ34-2</strain>
    </source>
</reference>
<keyword evidence="1" id="KW-0472">Membrane</keyword>
<evidence type="ECO:0000313" key="2">
    <source>
        <dbReference type="EMBL" id="MCL6268347.1"/>
    </source>
</evidence>
<comment type="caution">
    <text evidence="2">The sequence shown here is derived from an EMBL/GenBank/DDBJ whole genome shotgun (WGS) entry which is preliminary data.</text>
</comment>
<dbReference type="InterPro" id="IPR007395">
    <property type="entry name" value="Zn_peptidase_2"/>
</dbReference>
<name>A0ABT0PAC2_9GAMM</name>
<proteinExistence type="predicted"/>
<accession>A0ABT0PAC2</accession>
<protein>
    <submittedName>
        <fullName evidence="2">Zinc metallopeptidase</fullName>
    </submittedName>
</protein>
<dbReference type="Proteomes" id="UP001203338">
    <property type="component" value="Unassembled WGS sequence"/>
</dbReference>